<feature type="compositionally biased region" description="Polar residues" evidence="1">
    <location>
        <begin position="1"/>
        <end position="10"/>
    </location>
</feature>
<feature type="non-terminal residue" evidence="2">
    <location>
        <position position="34"/>
    </location>
</feature>
<evidence type="ECO:0000256" key="1">
    <source>
        <dbReference type="SAM" id="MobiDB-lite"/>
    </source>
</evidence>
<feature type="compositionally biased region" description="Basic and acidic residues" evidence="1">
    <location>
        <begin position="23"/>
        <end position="34"/>
    </location>
</feature>
<gene>
    <name evidence="2" type="ORF">AVEN_240860_1</name>
</gene>
<dbReference type="AlphaFoldDB" id="A0A4Y2STI4"/>
<proteinExistence type="predicted"/>
<comment type="caution">
    <text evidence="2">The sequence shown here is derived from an EMBL/GenBank/DDBJ whole genome shotgun (WGS) entry which is preliminary data.</text>
</comment>
<dbReference type="EMBL" id="BGPR01023910">
    <property type="protein sequence ID" value="GBN91497.1"/>
    <property type="molecule type" value="Genomic_DNA"/>
</dbReference>
<evidence type="ECO:0000313" key="3">
    <source>
        <dbReference type="Proteomes" id="UP000499080"/>
    </source>
</evidence>
<dbReference type="Proteomes" id="UP000499080">
    <property type="component" value="Unassembled WGS sequence"/>
</dbReference>
<keyword evidence="3" id="KW-1185">Reference proteome</keyword>
<organism evidence="2 3">
    <name type="scientific">Araneus ventricosus</name>
    <name type="common">Orbweaver spider</name>
    <name type="synonym">Epeira ventricosa</name>
    <dbReference type="NCBI Taxonomy" id="182803"/>
    <lineage>
        <taxon>Eukaryota</taxon>
        <taxon>Metazoa</taxon>
        <taxon>Ecdysozoa</taxon>
        <taxon>Arthropoda</taxon>
        <taxon>Chelicerata</taxon>
        <taxon>Arachnida</taxon>
        <taxon>Araneae</taxon>
        <taxon>Araneomorphae</taxon>
        <taxon>Entelegynae</taxon>
        <taxon>Araneoidea</taxon>
        <taxon>Araneidae</taxon>
        <taxon>Araneus</taxon>
    </lineage>
</organism>
<protein>
    <submittedName>
        <fullName evidence="2">Uncharacterized protein</fullName>
    </submittedName>
</protein>
<feature type="region of interest" description="Disordered" evidence="1">
    <location>
        <begin position="1"/>
        <end position="34"/>
    </location>
</feature>
<name>A0A4Y2STI4_ARAVE</name>
<reference evidence="2 3" key="1">
    <citation type="journal article" date="2019" name="Sci. Rep.">
        <title>Orb-weaving spider Araneus ventricosus genome elucidates the spidroin gene catalogue.</title>
        <authorList>
            <person name="Kono N."/>
            <person name="Nakamura H."/>
            <person name="Ohtoshi R."/>
            <person name="Moran D.A.P."/>
            <person name="Shinohara A."/>
            <person name="Yoshida Y."/>
            <person name="Fujiwara M."/>
            <person name="Mori M."/>
            <person name="Tomita M."/>
            <person name="Arakawa K."/>
        </authorList>
    </citation>
    <scope>NUCLEOTIDE SEQUENCE [LARGE SCALE GENOMIC DNA]</scope>
</reference>
<accession>A0A4Y2STI4</accession>
<evidence type="ECO:0000313" key="2">
    <source>
        <dbReference type="EMBL" id="GBN91497.1"/>
    </source>
</evidence>
<sequence>MRPSGLQNRPSVYDKVCRPRPFGTKEHKPAFGYT</sequence>